<dbReference type="Proteomes" id="UP000095597">
    <property type="component" value="Unassembled WGS sequence"/>
</dbReference>
<reference evidence="8" key="3">
    <citation type="journal article" date="2020" name="Cell Host Microbe">
        <title>Functional and Genomic Variation between Human-Derived Isolates of Lachnospiraceae Reveals Inter- and Intra-Species Diversity.</title>
        <authorList>
            <person name="Sorbara M.T."/>
            <person name="Littmann E.R."/>
            <person name="Fontana E."/>
            <person name="Moody T.U."/>
            <person name="Kohout C.E."/>
            <person name="Gjonbalaj M."/>
            <person name="Eaton V."/>
            <person name="Seok R."/>
            <person name="Leiner I.M."/>
            <person name="Pamer E.G."/>
        </authorList>
    </citation>
    <scope>NUCLEOTIDE SEQUENCE</scope>
    <source>
        <strain evidence="8">MSK.10.16</strain>
    </source>
</reference>
<evidence type="ECO:0000313" key="3">
    <source>
        <dbReference type="EMBL" id="CUN58529.1"/>
    </source>
</evidence>
<dbReference type="EMBL" id="CYYY01000011">
    <property type="protein sequence ID" value="CUO08820.1"/>
    <property type="molecule type" value="Genomic_DNA"/>
</dbReference>
<evidence type="ECO:0000259" key="1">
    <source>
        <dbReference type="Pfam" id="PF01248"/>
    </source>
</evidence>
<dbReference type="Proteomes" id="UP000724058">
    <property type="component" value="Unassembled WGS sequence"/>
</dbReference>
<dbReference type="EMBL" id="WWSB01000002">
    <property type="protein sequence ID" value="MZK16995.1"/>
    <property type="molecule type" value="Genomic_DNA"/>
</dbReference>
<evidence type="ECO:0000313" key="12">
    <source>
        <dbReference type="Proteomes" id="UP000446719"/>
    </source>
</evidence>
<evidence type="ECO:0000313" key="10">
    <source>
        <dbReference type="Proteomes" id="UP000095439"/>
    </source>
</evidence>
<evidence type="ECO:0000313" key="11">
    <source>
        <dbReference type="Proteomes" id="UP000095597"/>
    </source>
</evidence>
<dbReference type="Pfam" id="PF01248">
    <property type="entry name" value="Ribosomal_L7Ae"/>
    <property type="match status" value="1"/>
</dbReference>
<evidence type="ECO:0000313" key="4">
    <source>
        <dbReference type="EMBL" id="CUO08820.1"/>
    </source>
</evidence>
<protein>
    <submittedName>
        <fullName evidence="5">50S ribosomal protein L7ae</fullName>
    </submittedName>
    <submittedName>
        <fullName evidence="3">Ribosomal protein L30E</fullName>
    </submittedName>
</protein>
<dbReference type="Proteomes" id="UP000449249">
    <property type="component" value="Unassembled WGS sequence"/>
</dbReference>
<dbReference type="eggNOG" id="COG1358">
    <property type="taxonomic scope" value="Bacteria"/>
</dbReference>
<accession>A0A173Y3Q0</accession>
<dbReference type="InterPro" id="IPR029064">
    <property type="entry name" value="Ribosomal_eL30-like_sf"/>
</dbReference>
<keyword evidence="3" id="KW-0687">Ribonucleoprotein</keyword>
<dbReference type="Proteomes" id="UP000095380">
    <property type="component" value="Unassembled WGS sequence"/>
</dbReference>
<dbReference type="InterPro" id="IPR004038">
    <property type="entry name" value="Ribosomal_eL8/eL30/eS12/Gad45"/>
</dbReference>
<reference evidence="9 10" key="1">
    <citation type="submission" date="2015-09" db="EMBL/GenBank/DDBJ databases">
        <authorList>
            <consortium name="Pathogen Informatics"/>
        </authorList>
    </citation>
    <scope>NUCLEOTIDE SEQUENCE [LARGE SCALE GENOMIC DNA]</scope>
    <source>
        <strain evidence="3 9">2789STDY5608851</strain>
        <strain evidence="4 10">2789STDY5608866</strain>
        <strain evidence="2 11">2789STDY5834961</strain>
    </source>
</reference>
<dbReference type="EMBL" id="JAAIOD010000003">
    <property type="protein sequence ID" value="NSE57235.1"/>
    <property type="molecule type" value="Genomic_DNA"/>
</dbReference>
<dbReference type="EMBL" id="CYYM01000002">
    <property type="protein sequence ID" value="CUN58529.1"/>
    <property type="molecule type" value="Genomic_DNA"/>
</dbReference>
<dbReference type="SUPFAM" id="SSF55315">
    <property type="entry name" value="L30e-like"/>
    <property type="match status" value="1"/>
</dbReference>
<reference evidence="12 13" key="2">
    <citation type="journal article" date="2019" name="Nat. Med.">
        <title>A library of human gut bacterial isolates paired with longitudinal multiomics data enables mechanistic microbiome research.</title>
        <authorList>
            <person name="Poyet M."/>
            <person name="Groussin M."/>
            <person name="Gibbons S.M."/>
            <person name="Avila-Pacheco J."/>
            <person name="Jiang X."/>
            <person name="Kearney S.M."/>
            <person name="Perrotta A.R."/>
            <person name="Berdy B."/>
            <person name="Zhao S."/>
            <person name="Lieberman T.D."/>
            <person name="Swanson P.K."/>
            <person name="Smith M."/>
            <person name="Roesemann S."/>
            <person name="Alexander J.E."/>
            <person name="Rich S.A."/>
            <person name="Livny J."/>
            <person name="Vlamakis H."/>
            <person name="Clish C."/>
            <person name="Bullock K."/>
            <person name="Deik A."/>
            <person name="Scott J."/>
            <person name="Pierce K.A."/>
            <person name="Xavier R.J."/>
            <person name="Alm E.J."/>
        </authorList>
    </citation>
    <scope>NUCLEOTIDE SEQUENCE [LARGE SCALE GENOMIC DNA]</scope>
    <source>
        <strain evidence="5 13">BIOML-A1</strain>
        <strain evidence="7 14">BIOML-A6</strain>
        <strain evidence="6 12">BIOML-A7</strain>
    </source>
</reference>
<dbReference type="GO" id="GO:0005840">
    <property type="term" value="C:ribosome"/>
    <property type="evidence" value="ECO:0007669"/>
    <property type="project" value="UniProtKB-KW"/>
</dbReference>
<dbReference type="Proteomes" id="UP000446719">
    <property type="component" value="Unassembled WGS sequence"/>
</dbReference>
<dbReference type="OrthoDB" id="9794863at2"/>
<evidence type="ECO:0000313" key="9">
    <source>
        <dbReference type="Proteomes" id="UP000095380"/>
    </source>
</evidence>
<dbReference type="Gene3D" id="3.30.1330.30">
    <property type="match status" value="1"/>
</dbReference>
<evidence type="ECO:0000313" key="14">
    <source>
        <dbReference type="Proteomes" id="UP000472916"/>
    </source>
</evidence>
<evidence type="ECO:0000313" key="8">
    <source>
        <dbReference type="EMBL" id="NSE57235.1"/>
    </source>
</evidence>
<organism evidence="3 9">
    <name type="scientific">Dorea longicatena</name>
    <dbReference type="NCBI Taxonomy" id="88431"/>
    <lineage>
        <taxon>Bacteria</taxon>
        <taxon>Bacillati</taxon>
        <taxon>Bacillota</taxon>
        <taxon>Clostridia</taxon>
        <taxon>Lachnospirales</taxon>
        <taxon>Lachnospiraceae</taxon>
        <taxon>Dorea</taxon>
    </lineage>
</organism>
<evidence type="ECO:0000313" key="7">
    <source>
        <dbReference type="EMBL" id="MZK40825.1"/>
    </source>
</evidence>
<dbReference type="GeneID" id="93136943"/>
<dbReference type="RefSeq" id="WP_044920021.1">
    <property type="nucleotide sequence ID" value="NZ_CABIWY010000011.1"/>
</dbReference>
<evidence type="ECO:0000313" key="2">
    <source>
        <dbReference type="EMBL" id="CUM99424.1"/>
    </source>
</evidence>
<dbReference type="AlphaFoldDB" id="A0A173Y3Q0"/>
<feature type="domain" description="Ribosomal protein eL8/eL30/eS12/Gadd45" evidence="1">
    <location>
        <begin position="8"/>
        <end position="91"/>
    </location>
</feature>
<gene>
    <name evidence="3" type="ORF">ERS852408_00600</name>
    <name evidence="4" type="ORF">ERS852423_02233</name>
    <name evidence="2" type="ORF">ERS852573_01454</name>
    <name evidence="8" type="ORF">G4332_03715</name>
    <name evidence="7" type="ORF">GT528_03715</name>
    <name evidence="6" type="ORF">GT565_02430</name>
    <name evidence="5" type="ORF">GT576_06630</name>
</gene>
<dbReference type="EMBL" id="CYXO01000007">
    <property type="protein sequence ID" value="CUM99424.1"/>
    <property type="molecule type" value="Genomic_DNA"/>
</dbReference>
<keyword evidence="3" id="KW-0689">Ribosomal protein</keyword>
<dbReference type="Proteomes" id="UP000472916">
    <property type="component" value="Unassembled WGS sequence"/>
</dbReference>
<dbReference type="EMBL" id="WWSC01000003">
    <property type="protein sequence ID" value="MZK40825.1"/>
    <property type="molecule type" value="Genomic_DNA"/>
</dbReference>
<sequence>MSQNKALSMIGLATKAGKVASGEFCTEKEVKSGRAYLVIVADDASDNTKKKFQNMCDFYQVPIYFYKDKDTLGHAMGKEFRASLVILDEGFAKGIRKHIDTENQTIA</sequence>
<proteinExistence type="predicted"/>
<name>A0A173Y3Q0_9FIRM</name>
<evidence type="ECO:0000313" key="13">
    <source>
        <dbReference type="Proteomes" id="UP000449249"/>
    </source>
</evidence>
<dbReference type="Proteomes" id="UP000095439">
    <property type="component" value="Unassembled WGS sequence"/>
</dbReference>
<evidence type="ECO:0000313" key="6">
    <source>
        <dbReference type="EMBL" id="MZK16995.1"/>
    </source>
</evidence>
<evidence type="ECO:0000313" key="5">
    <source>
        <dbReference type="EMBL" id="MZK10020.1"/>
    </source>
</evidence>
<reference evidence="8" key="4">
    <citation type="submission" date="2020-02" db="EMBL/GenBank/DDBJ databases">
        <authorList>
            <person name="Littmann E."/>
            <person name="Sorbara M."/>
        </authorList>
    </citation>
    <scope>NUCLEOTIDE SEQUENCE</scope>
    <source>
        <strain evidence="8">MSK.10.16</strain>
    </source>
</reference>
<dbReference type="EMBL" id="WWSH01000004">
    <property type="protein sequence ID" value="MZK10020.1"/>
    <property type="molecule type" value="Genomic_DNA"/>
</dbReference>